<dbReference type="GO" id="GO:0160147">
    <property type="term" value="F:tRNA pseudouridine(38-40) synthase activity"/>
    <property type="evidence" value="ECO:0007669"/>
    <property type="project" value="UniProtKB-EC"/>
</dbReference>
<feature type="domain" description="Pseudouridine synthase I TruA alpha/beta" evidence="6">
    <location>
        <begin position="144"/>
        <end position="245"/>
    </location>
</feature>
<dbReference type="Gene3D" id="3.30.70.660">
    <property type="entry name" value="Pseudouridine synthase I, catalytic domain, C-terminal subdomain"/>
    <property type="match status" value="1"/>
</dbReference>
<evidence type="ECO:0000256" key="1">
    <source>
        <dbReference type="ARBA" id="ARBA00009375"/>
    </source>
</evidence>
<dbReference type="InterPro" id="IPR020095">
    <property type="entry name" value="PsdUridine_synth_TruA_C"/>
</dbReference>
<feature type="domain" description="Pseudouridine synthase I TruA alpha/beta" evidence="6">
    <location>
        <begin position="8"/>
        <end position="104"/>
    </location>
</feature>
<dbReference type="PIRSF" id="PIRSF001430">
    <property type="entry name" value="tRNA_psdUrid_synth"/>
    <property type="match status" value="1"/>
</dbReference>
<accession>A0ABW5DP79</accession>
<evidence type="ECO:0000256" key="5">
    <source>
        <dbReference type="RuleBase" id="RU003792"/>
    </source>
</evidence>
<comment type="function">
    <text evidence="4">Formation of pseudouridine at positions 38, 39 and 40 in the anticodon stem and loop of transfer RNAs.</text>
</comment>
<dbReference type="CDD" id="cd02570">
    <property type="entry name" value="PseudoU_synth_EcTruA"/>
    <property type="match status" value="1"/>
</dbReference>
<dbReference type="InterPro" id="IPR020097">
    <property type="entry name" value="PsdUridine_synth_TruA_a/b_dom"/>
</dbReference>
<dbReference type="Gene3D" id="3.30.70.580">
    <property type="entry name" value="Pseudouridine synthase I, catalytic domain, N-terminal subdomain"/>
    <property type="match status" value="1"/>
</dbReference>
<dbReference type="Proteomes" id="UP001597295">
    <property type="component" value="Unassembled WGS sequence"/>
</dbReference>
<evidence type="ECO:0000256" key="2">
    <source>
        <dbReference type="ARBA" id="ARBA00022694"/>
    </source>
</evidence>
<sequence length="245" mass="27672">MPRYKLVIEYDGGAFAGWQRQEDGIVTVQQVIEDAFAKFTETPRMHASGRTDAGVHARGQVAHVTLERTWHPNKLQGALNWYMRPHPVSILSVEEMPIDWHARFSCIGRRYVYRILNRRGLPALEIGRVWFQPSKLDAAAMHEAAQRLIGHHDFSTFRAAQCQANSAMRTLEHLSVERLGDEIHVHASARSFLHHQVRNMVGTLAMVGFGKWSADDVTRALEAKDRAAGGPTAPPDGLYFMEAFY</sequence>
<evidence type="ECO:0000313" key="8">
    <source>
        <dbReference type="Proteomes" id="UP001597295"/>
    </source>
</evidence>
<dbReference type="PANTHER" id="PTHR11142:SF0">
    <property type="entry name" value="TRNA PSEUDOURIDINE SYNTHASE-LIKE 1"/>
    <property type="match status" value="1"/>
</dbReference>
<dbReference type="InterPro" id="IPR020094">
    <property type="entry name" value="TruA/RsuA/RluB/E/F_N"/>
</dbReference>
<protein>
    <recommendedName>
        <fullName evidence="4">tRNA pseudouridine synthase A</fullName>
        <ecNumber evidence="4">5.4.99.12</ecNumber>
    </recommendedName>
    <alternativeName>
        <fullName evidence="4">tRNA pseudouridine(38-40) synthase</fullName>
    </alternativeName>
    <alternativeName>
        <fullName evidence="4">tRNA pseudouridylate synthase I</fullName>
    </alternativeName>
    <alternativeName>
        <fullName evidence="4">tRNA-uridine isomerase I</fullName>
    </alternativeName>
</protein>
<comment type="similarity">
    <text evidence="1 4 5">Belongs to the tRNA pseudouridine synthase TruA family.</text>
</comment>
<dbReference type="Pfam" id="PF01416">
    <property type="entry name" value="PseudoU_synth_1"/>
    <property type="match status" value="2"/>
</dbReference>
<dbReference type="PANTHER" id="PTHR11142">
    <property type="entry name" value="PSEUDOURIDYLATE SYNTHASE"/>
    <property type="match status" value="1"/>
</dbReference>
<comment type="catalytic activity">
    <reaction evidence="4 5">
        <text>uridine(38/39/40) in tRNA = pseudouridine(38/39/40) in tRNA</text>
        <dbReference type="Rhea" id="RHEA:22376"/>
        <dbReference type="Rhea" id="RHEA-COMP:10085"/>
        <dbReference type="Rhea" id="RHEA-COMP:10087"/>
        <dbReference type="ChEBI" id="CHEBI:65314"/>
        <dbReference type="ChEBI" id="CHEBI:65315"/>
        <dbReference type="EC" id="5.4.99.12"/>
    </reaction>
</comment>
<proteinExistence type="inferred from homology"/>
<comment type="caution">
    <text evidence="7">The sequence shown here is derived from an EMBL/GenBank/DDBJ whole genome shotgun (WGS) entry which is preliminary data.</text>
</comment>
<feature type="binding site" evidence="4">
    <location>
        <position position="111"/>
    </location>
    <ligand>
        <name>substrate</name>
    </ligand>
</feature>
<dbReference type="InterPro" id="IPR001406">
    <property type="entry name" value="PsdUridine_synth_TruA"/>
</dbReference>
<dbReference type="NCBIfam" id="TIGR00071">
    <property type="entry name" value="hisT_truA"/>
    <property type="match status" value="1"/>
</dbReference>
<dbReference type="EC" id="5.4.99.12" evidence="4"/>
<reference evidence="8" key="1">
    <citation type="journal article" date="2019" name="Int. J. Syst. Evol. Microbiol.">
        <title>The Global Catalogue of Microorganisms (GCM) 10K type strain sequencing project: providing services to taxonomists for standard genome sequencing and annotation.</title>
        <authorList>
            <consortium name="The Broad Institute Genomics Platform"/>
            <consortium name="The Broad Institute Genome Sequencing Center for Infectious Disease"/>
            <person name="Wu L."/>
            <person name="Ma J."/>
        </authorList>
    </citation>
    <scope>NUCLEOTIDE SEQUENCE [LARGE SCALE GENOMIC DNA]</scope>
    <source>
        <strain evidence="8">CGMCC 1.19062</strain>
    </source>
</reference>
<dbReference type="SUPFAM" id="SSF55120">
    <property type="entry name" value="Pseudouridine synthase"/>
    <property type="match status" value="1"/>
</dbReference>
<organism evidence="7 8">
    <name type="scientific">Lacibacterium aquatile</name>
    <dbReference type="NCBI Taxonomy" id="1168082"/>
    <lineage>
        <taxon>Bacteria</taxon>
        <taxon>Pseudomonadati</taxon>
        <taxon>Pseudomonadota</taxon>
        <taxon>Alphaproteobacteria</taxon>
        <taxon>Rhodospirillales</taxon>
        <taxon>Rhodospirillaceae</taxon>
    </lineage>
</organism>
<gene>
    <name evidence="4 7" type="primary">truA</name>
    <name evidence="7" type="ORF">ACFSM5_02325</name>
</gene>
<keyword evidence="2 4" id="KW-0819">tRNA processing</keyword>
<comment type="caution">
    <text evidence="4">Lacks conserved residue(s) required for the propagation of feature annotation.</text>
</comment>
<comment type="subunit">
    <text evidence="4">Homodimer.</text>
</comment>
<keyword evidence="8" id="KW-1185">Reference proteome</keyword>
<keyword evidence="3 4" id="KW-0413">Isomerase</keyword>
<dbReference type="EMBL" id="JBHUIP010000003">
    <property type="protein sequence ID" value="MFD2261706.1"/>
    <property type="molecule type" value="Genomic_DNA"/>
</dbReference>
<evidence type="ECO:0000313" key="7">
    <source>
        <dbReference type="EMBL" id="MFD2261706.1"/>
    </source>
</evidence>
<name>A0ABW5DP79_9PROT</name>
<evidence type="ECO:0000259" key="6">
    <source>
        <dbReference type="Pfam" id="PF01416"/>
    </source>
</evidence>
<evidence type="ECO:0000256" key="4">
    <source>
        <dbReference type="HAMAP-Rule" id="MF_00171"/>
    </source>
</evidence>
<evidence type="ECO:0000256" key="3">
    <source>
        <dbReference type="ARBA" id="ARBA00023235"/>
    </source>
</evidence>
<feature type="active site" description="Nucleophile" evidence="4">
    <location>
        <position position="52"/>
    </location>
</feature>
<dbReference type="RefSeq" id="WP_379874622.1">
    <property type="nucleotide sequence ID" value="NZ_JBHUIP010000003.1"/>
</dbReference>
<dbReference type="HAMAP" id="MF_00171">
    <property type="entry name" value="TruA"/>
    <property type="match status" value="1"/>
</dbReference>
<dbReference type="InterPro" id="IPR020103">
    <property type="entry name" value="PsdUridine_synth_cat_dom_sf"/>
</dbReference>